<evidence type="ECO:0000256" key="1">
    <source>
        <dbReference type="ARBA" id="ARBA00023125"/>
    </source>
</evidence>
<dbReference type="GO" id="GO:0008047">
    <property type="term" value="F:enzyme activator activity"/>
    <property type="evidence" value="ECO:0000318"/>
    <property type="project" value="GO_Central"/>
</dbReference>
<proteinExistence type="predicted"/>
<dbReference type="GO" id="GO:0042645">
    <property type="term" value="C:mitochondrial nucleoid"/>
    <property type="evidence" value="ECO:0000318"/>
    <property type="project" value="GO_Central"/>
</dbReference>
<evidence type="ECO:0000313" key="3">
    <source>
        <dbReference type="Proteomes" id="UP000813463"/>
    </source>
</evidence>
<dbReference type="Pfam" id="PF00436">
    <property type="entry name" value="SSB"/>
    <property type="match status" value="1"/>
</dbReference>
<dbReference type="InterPro" id="IPR011344">
    <property type="entry name" value="ssDNA-bd"/>
</dbReference>
<dbReference type="Gene3D" id="2.40.50.140">
    <property type="entry name" value="Nucleic acid-binding proteins"/>
    <property type="match status" value="1"/>
</dbReference>
<evidence type="ECO:0000313" key="4">
    <source>
        <dbReference type="RefSeq" id="XP_021835719.1"/>
    </source>
</evidence>
<dbReference type="OrthoDB" id="1078367at2759"/>
<protein>
    <submittedName>
        <fullName evidence="4">Single-stranded DNA-binding protein, mitochondrial</fullName>
    </submittedName>
</protein>
<reference evidence="4" key="2">
    <citation type="submission" date="2025-08" db="UniProtKB">
        <authorList>
            <consortium name="RefSeq"/>
        </authorList>
    </citation>
    <scope>IDENTIFICATION</scope>
    <source>
        <tissue evidence="4">Leaf</tissue>
    </source>
</reference>
<dbReference type="PANTHER" id="PTHR10302:SF13">
    <property type="entry name" value="SINGLE-STRANDED DNA-BINDING PROTEIN, MITOCHONDRIAL"/>
    <property type="match status" value="1"/>
</dbReference>
<dbReference type="GO" id="GO:0006260">
    <property type="term" value="P:DNA replication"/>
    <property type="evidence" value="ECO:0000318"/>
    <property type="project" value="GO_Central"/>
</dbReference>
<dbReference type="GO" id="GO:0003697">
    <property type="term" value="F:single-stranded DNA binding"/>
    <property type="evidence" value="ECO:0000318"/>
    <property type="project" value="GO_Central"/>
</dbReference>
<dbReference type="SUPFAM" id="SSF50249">
    <property type="entry name" value="Nucleic acid-binding proteins"/>
    <property type="match status" value="1"/>
</dbReference>
<dbReference type="KEGG" id="soe:110775427"/>
<dbReference type="GeneID" id="110775427"/>
<dbReference type="GO" id="GO:0006264">
    <property type="term" value="P:mitochondrial DNA replication"/>
    <property type="evidence" value="ECO:0007669"/>
    <property type="project" value="TreeGrafter"/>
</dbReference>
<keyword evidence="1 2" id="KW-0238">DNA-binding</keyword>
<dbReference type="InterPro" id="IPR000424">
    <property type="entry name" value="Primosome_PriB/ssb"/>
</dbReference>
<gene>
    <name evidence="4" type="primary">LOC110775427</name>
</gene>
<reference evidence="3" key="1">
    <citation type="journal article" date="2021" name="Nat. Commun.">
        <title>Genomic analyses provide insights into spinach domestication and the genetic basis of agronomic traits.</title>
        <authorList>
            <person name="Cai X."/>
            <person name="Sun X."/>
            <person name="Xu C."/>
            <person name="Sun H."/>
            <person name="Wang X."/>
            <person name="Ge C."/>
            <person name="Zhang Z."/>
            <person name="Wang Q."/>
            <person name="Fei Z."/>
            <person name="Jiao C."/>
            <person name="Wang Q."/>
        </authorList>
    </citation>
    <scope>NUCLEOTIDE SEQUENCE [LARGE SCALE GENOMIC DNA]</scope>
    <source>
        <strain evidence="3">cv. Varoflay</strain>
    </source>
</reference>
<name>A0A9R0JI43_SPIOL</name>
<dbReference type="RefSeq" id="XP_021835719.1">
    <property type="nucleotide sequence ID" value="XM_021980027.2"/>
</dbReference>
<accession>A0A9R0JI43</accession>
<sequence length="209" mass="23098">MSSLAAKFAHHFTASARCTSSLVSGVQRSSKLWYSTASFGGDNSSAKNSEAEDFHDDFIPEKRESIAQGVDPKRGWTFRGVHKAVICGKVRQSPVQKLLRSGRTLTIFNVGTGGLWDQRGVSDLPKPAQWHRIVVHNEALGAYAVQQLVKNSSVYVEGDIEIRVYNKGITGEVVRMPEICVRYDGKVHLIKPGESTTNIPFEELRQGLL</sequence>
<dbReference type="Proteomes" id="UP000813463">
    <property type="component" value="Chromosome 4"/>
</dbReference>
<evidence type="ECO:0000256" key="2">
    <source>
        <dbReference type="PROSITE-ProRule" id="PRU00252"/>
    </source>
</evidence>
<keyword evidence="3" id="KW-1185">Reference proteome</keyword>
<dbReference type="AlphaFoldDB" id="A0A9R0JI43"/>
<dbReference type="PANTHER" id="PTHR10302">
    <property type="entry name" value="SINGLE-STRANDED DNA-BINDING PROTEIN"/>
    <property type="match status" value="1"/>
</dbReference>
<dbReference type="GO" id="GO:0090297">
    <property type="term" value="P:positive regulation of mitochondrial DNA replication"/>
    <property type="evidence" value="ECO:0000318"/>
    <property type="project" value="GO_Central"/>
</dbReference>
<organism evidence="3 4">
    <name type="scientific">Spinacia oleracea</name>
    <name type="common">Spinach</name>
    <dbReference type="NCBI Taxonomy" id="3562"/>
    <lineage>
        <taxon>Eukaryota</taxon>
        <taxon>Viridiplantae</taxon>
        <taxon>Streptophyta</taxon>
        <taxon>Embryophyta</taxon>
        <taxon>Tracheophyta</taxon>
        <taxon>Spermatophyta</taxon>
        <taxon>Magnoliopsida</taxon>
        <taxon>eudicotyledons</taxon>
        <taxon>Gunneridae</taxon>
        <taxon>Pentapetalae</taxon>
        <taxon>Caryophyllales</taxon>
        <taxon>Chenopodiaceae</taxon>
        <taxon>Chenopodioideae</taxon>
        <taxon>Anserineae</taxon>
        <taxon>Spinacia</taxon>
    </lineage>
</organism>
<dbReference type="PROSITE" id="PS50935">
    <property type="entry name" value="SSB"/>
    <property type="match status" value="1"/>
</dbReference>
<dbReference type="InterPro" id="IPR012340">
    <property type="entry name" value="NA-bd_OB-fold"/>
</dbReference>